<dbReference type="PROSITE" id="PS50104">
    <property type="entry name" value="TIR"/>
    <property type="match status" value="1"/>
</dbReference>
<dbReference type="Proteomes" id="UP000749559">
    <property type="component" value="Unassembled WGS sequence"/>
</dbReference>
<evidence type="ECO:0000313" key="2">
    <source>
        <dbReference type="Proteomes" id="UP000749559"/>
    </source>
</evidence>
<evidence type="ECO:0000313" key="1">
    <source>
        <dbReference type="EMBL" id="CAH1791610.1"/>
    </source>
</evidence>
<dbReference type="GO" id="GO:0007165">
    <property type="term" value="P:signal transduction"/>
    <property type="evidence" value="ECO:0007669"/>
    <property type="project" value="InterPro"/>
</dbReference>
<dbReference type="InterPro" id="IPR000157">
    <property type="entry name" value="TIR_dom"/>
</dbReference>
<dbReference type="InterPro" id="IPR035897">
    <property type="entry name" value="Toll_tir_struct_dom_sf"/>
</dbReference>
<dbReference type="SUPFAM" id="SSF52200">
    <property type="entry name" value="Toll/Interleukin receptor TIR domain"/>
    <property type="match status" value="1"/>
</dbReference>
<accession>A0A8J1XX56</accession>
<dbReference type="EMBL" id="CAIIXF020000008">
    <property type="protein sequence ID" value="CAH1791610.1"/>
    <property type="molecule type" value="Genomic_DNA"/>
</dbReference>
<gene>
    <name evidence="1" type="ORF">OFUS_LOCUS16675</name>
</gene>
<reference evidence="1" key="1">
    <citation type="submission" date="2022-03" db="EMBL/GenBank/DDBJ databases">
        <authorList>
            <person name="Martin C."/>
        </authorList>
    </citation>
    <scope>NUCLEOTIDE SEQUENCE</scope>
</reference>
<organism evidence="1 2">
    <name type="scientific">Owenia fusiformis</name>
    <name type="common">Polychaete worm</name>
    <dbReference type="NCBI Taxonomy" id="6347"/>
    <lineage>
        <taxon>Eukaryota</taxon>
        <taxon>Metazoa</taxon>
        <taxon>Spiralia</taxon>
        <taxon>Lophotrochozoa</taxon>
        <taxon>Annelida</taxon>
        <taxon>Polychaeta</taxon>
        <taxon>Sedentaria</taxon>
        <taxon>Canalipalpata</taxon>
        <taxon>Sabellida</taxon>
        <taxon>Oweniida</taxon>
        <taxon>Oweniidae</taxon>
        <taxon>Owenia</taxon>
    </lineage>
</organism>
<proteinExistence type="predicted"/>
<dbReference type="OrthoDB" id="6092250at2759"/>
<dbReference type="InterPro" id="IPR042342">
    <property type="entry name" value="TTC22"/>
</dbReference>
<protein>
    <submittedName>
        <fullName evidence="1">Uncharacterized protein</fullName>
    </submittedName>
</protein>
<dbReference type="PANTHER" id="PTHR16253">
    <property type="entry name" value="TETRATRICOPEPTIDE REPEAT PROTEIN 22"/>
    <property type="match status" value="1"/>
</dbReference>
<dbReference type="Pfam" id="PF13676">
    <property type="entry name" value="TIR_2"/>
    <property type="match status" value="1"/>
</dbReference>
<sequence length="471" mass="54765">MAGVNILTQLEAAFDKYNADSTVIEMDNVAVDISELNDLDENKKNNELKEGKEYHLFFAHSKYDLQWVMDLVAILESEPYNLKCAFSERDFMPGTTDMNEIYRCVVGSLKTVFVITPDFNESSWCNMELQMTQTAACNTDISILPIKLKECEVPNTIQHINFINAINVSSNLIASKIKENINKQPIYSVPKSFNHRAINGTSIPIESVNIKRQSCFLSNHIQCELEFQSLHEKDVLIQALRQREIDITEEEMKSDLDKIHRQIEEQSTNHSIRIDDRTYNMLRWTVNVSMLFLFIMGLLKTQIHGWIPLFIVSDILLLIILMFSIPAWLYFRVYGQMDNQLTALLLNIKYISQNEITNKDHTTYTIGWSELIHEYSMEAFSKINLILMKYDYGPCKQELFKYIKRHNTLTMTDAQINKTINDIWLKHELGYTLRLYENKVPKPVAIRHPTINDQACFCQEMEKEILGLITT</sequence>
<keyword evidence="2" id="KW-1185">Reference proteome</keyword>
<comment type="caution">
    <text evidence="1">The sequence shown here is derived from an EMBL/GenBank/DDBJ whole genome shotgun (WGS) entry which is preliminary data.</text>
</comment>
<dbReference type="AlphaFoldDB" id="A0A8J1XX56"/>
<name>A0A8J1XX56_OWEFU</name>
<dbReference type="Gene3D" id="3.40.50.10140">
    <property type="entry name" value="Toll/interleukin-1 receptor homology (TIR) domain"/>
    <property type="match status" value="1"/>
</dbReference>
<dbReference type="PANTHER" id="PTHR16253:SF0">
    <property type="entry name" value="TETRATRICOPEPTIDE REPEAT PROTEIN 22"/>
    <property type="match status" value="1"/>
</dbReference>